<feature type="compositionally biased region" description="Basic and acidic residues" evidence="2">
    <location>
        <begin position="166"/>
        <end position="195"/>
    </location>
</feature>
<dbReference type="SUPFAM" id="SSF48452">
    <property type="entry name" value="TPR-like"/>
    <property type="match status" value="1"/>
</dbReference>
<feature type="signal peptide" evidence="3">
    <location>
        <begin position="1"/>
        <end position="26"/>
    </location>
</feature>
<dbReference type="PROSITE" id="PS50005">
    <property type="entry name" value="TPR"/>
    <property type="match status" value="1"/>
</dbReference>
<dbReference type="PROSITE" id="PS50293">
    <property type="entry name" value="TPR_REGION"/>
    <property type="match status" value="1"/>
</dbReference>
<organism evidence="4 5">
    <name type="scientific">Muribaculum intestinale</name>
    <dbReference type="NCBI Taxonomy" id="1796646"/>
    <lineage>
        <taxon>Bacteria</taxon>
        <taxon>Pseudomonadati</taxon>
        <taxon>Bacteroidota</taxon>
        <taxon>Bacteroidia</taxon>
        <taxon>Bacteroidales</taxon>
        <taxon>Muribaculaceae</taxon>
        <taxon>Muribaculum</taxon>
    </lineage>
</organism>
<dbReference type="Gene3D" id="1.25.40.10">
    <property type="entry name" value="Tetratricopeptide repeat domain"/>
    <property type="match status" value="2"/>
</dbReference>
<feature type="compositionally biased region" description="Low complexity" evidence="2">
    <location>
        <begin position="216"/>
        <end position="235"/>
    </location>
</feature>
<feature type="compositionally biased region" description="Basic and acidic residues" evidence="2">
    <location>
        <begin position="248"/>
        <end position="271"/>
    </location>
</feature>
<proteinExistence type="predicted"/>
<evidence type="ECO:0000313" key="5">
    <source>
        <dbReference type="Proteomes" id="UP000306630"/>
    </source>
</evidence>
<feature type="region of interest" description="Disordered" evidence="2">
    <location>
        <begin position="166"/>
        <end position="280"/>
    </location>
</feature>
<evidence type="ECO:0000256" key="1">
    <source>
        <dbReference type="PROSITE-ProRule" id="PRU00339"/>
    </source>
</evidence>
<feature type="chain" id="PRO_5021025077" evidence="3">
    <location>
        <begin position="27"/>
        <end position="280"/>
    </location>
</feature>
<dbReference type="SMART" id="SM00028">
    <property type="entry name" value="TPR"/>
    <property type="match status" value="2"/>
</dbReference>
<dbReference type="InterPro" id="IPR019734">
    <property type="entry name" value="TPR_rpt"/>
</dbReference>
<sequence>MSLFKRNILTALATAALLTIPSVARAAGDTSDTSTRKERNNIRAGNKLYEEKRFAEAEVEYRKALEQNAMSEKAMYNLAVSLLRQAGNADPNNENNPIAEAQSILTDLAKTAGDGAISERSFYNLGNMAFNQQQYDQAINMYKGALRKNPDNDKARENLRLAQLKKQEQEQNQDQNKDQNKDQNQDQKDQNKDRQNQNQNKDQNKDQDQNKDKDQNQNQQNQDKQKPQQQPQQQQGGISDANAAKILKTMENEENATRRKVQEMQKKEAQGARRTTGPQW</sequence>
<evidence type="ECO:0000256" key="2">
    <source>
        <dbReference type="SAM" id="MobiDB-lite"/>
    </source>
</evidence>
<evidence type="ECO:0000313" key="4">
    <source>
        <dbReference type="EMBL" id="TGY74516.1"/>
    </source>
</evidence>
<dbReference type="AlphaFoldDB" id="A0A4S2FYI5"/>
<name>A0A4S2FYI5_9BACT</name>
<dbReference type="Proteomes" id="UP000306630">
    <property type="component" value="Unassembled WGS sequence"/>
</dbReference>
<protein>
    <submittedName>
        <fullName evidence="4">Tetratricopeptide repeat protein</fullName>
    </submittedName>
</protein>
<dbReference type="InterPro" id="IPR011990">
    <property type="entry name" value="TPR-like_helical_dom_sf"/>
</dbReference>
<feature type="compositionally biased region" description="Basic and acidic residues" evidence="2">
    <location>
        <begin position="202"/>
        <end position="215"/>
    </location>
</feature>
<evidence type="ECO:0000256" key="3">
    <source>
        <dbReference type="SAM" id="SignalP"/>
    </source>
</evidence>
<accession>A0A4S2FYI5</accession>
<gene>
    <name evidence="4" type="ORF">E5333_06215</name>
</gene>
<reference evidence="4 5" key="1">
    <citation type="submission" date="2019-04" db="EMBL/GenBank/DDBJ databases">
        <title>Microbes associate with the intestines of laboratory mice.</title>
        <authorList>
            <person name="Navarre W."/>
            <person name="Wong E."/>
            <person name="Huang K."/>
            <person name="Tropini C."/>
            <person name="Ng K."/>
            <person name="Yu B."/>
        </authorList>
    </citation>
    <scope>NUCLEOTIDE SEQUENCE [LARGE SCALE GENOMIC DNA]</scope>
    <source>
        <strain evidence="4 5">NM06_A21</strain>
    </source>
</reference>
<keyword evidence="1" id="KW-0802">TPR repeat</keyword>
<dbReference type="RefSeq" id="WP_135993082.1">
    <property type="nucleotide sequence ID" value="NZ_CARMWJ010000003.1"/>
</dbReference>
<feature type="repeat" description="TPR" evidence="1">
    <location>
        <begin position="119"/>
        <end position="152"/>
    </location>
</feature>
<dbReference type="Pfam" id="PF00515">
    <property type="entry name" value="TPR_1"/>
    <property type="match status" value="1"/>
</dbReference>
<dbReference type="EMBL" id="SRYD01000020">
    <property type="protein sequence ID" value="TGY74516.1"/>
    <property type="molecule type" value="Genomic_DNA"/>
</dbReference>
<comment type="caution">
    <text evidence="4">The sequence shown here is derived from an EMBL/GenBank/DDBJ whole genome shotgun (WGS) entry which is preliminary data.</text>
</comment>
<keyword evidence="3" id="KW-0732">Signal</keyword>